<dbReference type="Gene3D" id="1.10.600.10">
    <property type="entry name" value="Farnesyl Diphosphate Synthase"/>
    <property type="match status" value="1"/>
</dbReference>
<dbReference type="InterPro" id="IPR000092">
    <property type="entry name" value="Polyprenyl_synt"/>
</dbReference>
<proteinExistence type="inferred from homology"/>
<gene>
    <name evidence="7" type="ORF">EV386_0767</name>
</gene>
<reference evidence="7 8" key="1">
    <citation type="submission" date="2019-02" db="EMBL/GenBank/DDBJ databases">
        <title>Sequencing the genomes of 1000 actinobacteria strains.</title>
        <authorList>
            <person name="Klenk H.-P."/>
        </authorList>
    </citation>
    <scope>NUCLEOTIDE SEQUENCE [LARGE SCALE GENOMIC DNA]</scope>
    <source>
        <strain evidence="7 8">DSM 16932</strain>
    </source>
</reference>
<name>A0A4Q7M3I3_9MICO</name>
<keyword evidence="5" id="KW-0460">Magnesium</keyword>
<sequence>MPDLVDLENLRADVDAAVTRHLESLTGQVATICPEATALTAQAAALLGGGKRLRAAFAYWSFRAHGGGPSGPEREAAVRTGAALELFQAAALLHDDVMDASDTRRGLPTAHRAFEARHAAAGWAGDSGRFGQSAAILLGDLCLIAAQREIAEALAPLPPQRAAAVRAAFDAMQSEVIVGQYLDVLVQAEPWGHDPAADEGRARAVLRAKSASYSVREPLVIGALIAGADAAQVAAVDAVGLPLGEAFQLRDDVLGVFGDPDVTGKPAGDDLREGKRTVLVARTMAGGDAAQRALVAQRLGDPLLTDDDVAALRDAVVDSGALASVERLIDDLAQTATSGLDAAAGLTEPGRGVLRELALAAVDRAA</sequence>
<evidence type="ECO:0000313" key="8">
    <source>
        <dbReference type="Proteomes" id="UP000293852"/>
    </source>
</evidence>
<dbReference type="PANTHER" id="PTHR12001:SF85">
    <property type="entry name" value="SHORT CHAIN ISOPRENYL DIPHOSPHATE SYNTHASE"/>
    <property type="match status" value="1"/>
</dbReference>
<dbReference type="Proteomes" id="UP000293852">
    <property type="component" value="Unassembled WGS sequence"/>
</dbReference>
<keyword evidence="4" id="KW-0479">Metal-binding</keyword>
<organism evidence="7 8">
    <name type="scientific">Xylanimonas ulmi</name>
    <dbReference type="NCBI Taxonomy" id="228973"/>
    <lineage>
        <taxon>Bacteria</taxon>
        <taxon>Bacillati</taxon>
        <taxon>Actinomycetota</taxon>
        <taxon>Actinomycetes</taxon>
        <taxon>Micrococcales</taxon>
        <taxon>Promicromonosporaceae</taxon>
        <taxon>Xylanimonas</taxon>
    </lineage>
</organism>
<dbReference type="PROSITE" id="PS00444">
    <property type="entry name" value="POLYPRENYL_SYNTHASE_2"/>
    <property type="match status" value="1"/>
</dbReference>
<evidence type="ECO:0000256" key="2">
    <source>
        <dbReference type="ARBA" id="ARBA00006706"/>
    </source>
</evidence>
<dbReference type="AlphaFoldDB" id="A0A4Q7M3I3"/>
<evidence type="ECO:0000256" key="4">
    <source>
        <dbReference type="ARBA" id="ARBA00022723"/>
    </source>
</evidence>
<keyword evidence="3 6" id="KW-0808">Transferase</keyword>
<dbReference type="GO" id="GO:0008299">
    <property type="term" value="P:isoprenoid biosynthetic process"/>
    <property type="evidence" value="ECO:0007669"/>
    <property type="project" value="InterPro"/>
</dbReference>
<dbReference type="PROSITE" id="PS00723">
    <property type="entry name" value="POLYPRENYL_SYNTHASE_1"/>
    <property type="match status" value="1"/>
</dbReference>
<dbReference type="RefSeq" id="WP_130412475.1">
    <property type="nucleotide sequence ID" value="NZ_SGWX01000001.1"/>
</dbReference>
<protein>
    <submittedName>
        <fullName evidence="7">Geranylgeranyl diphosphate synthase type I</fullName>
    </submittedName>
</protein>
<evidence type="ECO:0000256" key="1">
    <source>
        <dbReference type="ARBA" id="ARBA00001946"/>
    </source>
</evidence>
<evidence type="ECO:0000256" key="3">
    <source>
        <dbReference type="ARBA" id="ARBA00022679"/>
    </source>
</evidence>
<comment type="cofactor">
    <cofactor evidence="1">
        <name>Mg(2+)</name>
        <dbReference type="ChEBI" id="CHEBI:18420"/>
    </cofactor>
</comment>
<dbReference type="GO" id="GO:0046872">
    <property type="term" value="F:metal ion binding"/>
    <property type="evidence" value="ECO:0007669"/>
    <property type="project" value="UniProtKB-KW"/>
</dbReference>
<dbReference type="CDD" id="cd00685">
    <property type="entry name" value="Trans_IPPS_HT"/>
    <property type="match status" value="1"/>
</dbReference>
<dbReference type="InterPro" id="IPR033749">
    <property type="entry name" value="Polyprenyl_synt_CS"/>
</dbReference>
<dbReference type="GO" id="GO:0004659">
    <property type="term" value="F:prenyltransferase activity"/>
    <property type="evidence" value="ECO:0007669"/>
    <property type="project" value="InterPro"/>
</dbReference>
<dbReference type="SUPFAM" id="SSF48576">
    <property type="entry name" value="Terpenoid synthases"/>
    <property type="match status" value="1"/>
</dbReference>
<dbReference type="EMBL" id="SGWX01000001">
    <property type="protein sequence ID" value="RZS60509.1"/>
    <property type="molecule type" value="Genomic_DNA"/>
</dbReference>
<dbReference type="PANTHER" id="PTHR12001">
    <property type="entry name" value="GERANYLGERANYL PYROPHOSPHATE SYNTHASE"/>
    <property type="match status" value="1"/>
</dbReference>
<evidence type="ECO:0000256" key="5">
    <source>
        <dbReference type="ARBA" id="ARBA00022842"/>
    </source>
</evidence>
<dbReference type="OrthoDB" id="4497239at2"/>
<comment type="caution">
    <text evidence="7">The sequence shown here is derived from an EMBL/GenBank/DDBJ whole genome shotgun (WGS) entry which is preliminary data.</text>
</comment>
<evidence type="ECO:0000256" key="6">
    <source>
        <dbReference type="RuleBase" id="RU004466"/>
    </source>
</evidence>
<keyword evidence="8" id="KW-1185">Reference proteome</keyword>
<comment type="similarity">
    <text evidence="2 6">Belongs to the FPP/GGPP synthase family.</text>
</comment>
<dbReference type="SFLD" id="SFLDS00005">
    <property type="entry name" value="Isoprenoid_Synthase_Type_I"/>
    <property type="match status" value="1"/>
</dbReference>
<evidence type="ECO:0000313" key="7">
    <source>
        <dbReference type="EMBL" id="RZS60509.1"/>
    </source>
</evidence>
<accession>A0A4Q7M3I3</accession>
<dbReference type="Pfam" id="PF00348">
    <property type="entry name" value="polyprenyl_synt"/>
    <property type="match status" value="1"/>
</dbReference>
<dbReference type="InterPro" id="IPR008949">
    <property type="entry name" value="Isoprenoid_synthase_dom_sf"/>
</dbReference>